<accession>A0A839N7U7</accession>
<evidence type="ECO:0000256" key="3">
    <source>
        <dbReference type="ARBA" id="ARBA00023239"/>
    </source>
</evidence>
<dbReference type="CDD" id="cd06558">
    <property type="entry name" value="crotonase-like"/>
    <property type="match status" value="1"/>
</dbReference>
<evidence type="ECO:0000256" key="6">
    <source>
        <dbReference type="RuleBase" id="RU003707"/>
    </source>
</evidence>
<reference evidence="7 8" key="1">
    <citation type="submission" date="2020-08" db="EMBL/GenBank/DDBJ databases">
        <title>Sequencing the genomes of 1000 actinobacteria strains.</title>
        <authorList>
            <person name="Klenk H.-P."/>
        </authorList>
    </citation>
    <scope>NUCLEOTIDE SEQUENCE [LARGE SCALE GENOMIC DNA]</scope>
    <source>
        <strain evidence="7 8">DSM 105369</strain>
    </source>
</reference>
<evidence type="ECO:0000256" key="2">
    <source>
        <dbReference type="ARBA" id="ARBA00012076"/>
    </source>
</evidence>
<name>A0A839N7U7_9MICO</name>
<comment type="catalytic activity">
    <reaction evidence="4">
        <text>a (3S)-3-hydroxyacyl-CoA = a (2E)-enoyl-CoA + H2O</text>
        <dbReference type="Rhea" id="RHEA:16105"/>
        <dbReference type="ChEBI" id="CHEBI:15377"/>
        <dbReference type="ChEBI" id="CHEBI:57318"/>
        <dbReference type="ChEBI" id="CHEBI:58856"/>
        <dbReference type="EC" id="4.2.1.17"/>
    </reaction>
</comment>
<evidence type="ECO:0000256" key="1">
    <source>
        <dbReference type="ARBA" id="ARBA00005254"/>
    </source>
</evidence>
<dbReference type="GO" id="GO:0006635">
    <property type="term" value="P:fatty acid beta-oxidation"/>
    <property type="evidence" value="ECO:0007669"/>
    <property type="project" value="TreeGrafter"/>
</dbReference>
<dbReference type="InterPro" id="IPR018376">
    <property type="entry name" value="Enoyl-CoA_hyd/isom_CS"/>
</dbReference>
<dbReference type="SUPFAM" id="SSF52096">
    <property type="entry name" value="ClpP/crotonase"/>
    <property type="match status" value="1"/>
</dbReference>
<evidence type="ECO:0000256" key="5">
    <source>
        <dbReference type="ARBA" id="ARBA00023717"/>
    </source>
</evidence>
<proteinExistence type="inferred from homology"/>
<dbReference type="PANTHER" id="PTHR11941:SF54">
    <property type="entry name" value="ENOYL-COA HYDRATASE, MITOCHONDRIAL"/>
    <property type="match status" value="1"/>
</dbReference>
<dbReference type="AlphaFoldDB" id="A0A839N7U7"/>
<comment type="similarity">
    <text evidence="1 6">Belongs to the enoyl-CoA hydratase/isomerase family.</text>
</comment>
<comment type="catalytic activity">
    <reaction evidence="5">
        <text>a 4-saturated-(3S)-3-hydroxyacyl-CoA = a (3E)-enoyl-CoA + H2O</text>
        <dbReference type="Rhea" id="RHEA:20724"/>
        <dbReference type="ChEBI" id="CHEBI:15377"/>
        <dbReference type="ChEBI" id="CHEBI:58521"/>
        <dbReference type="ChEBI" id="CHEBI:137480"/>
        <dbReference type="EC" id="4.2.1.17"/>
    </reaction>
</comment>
<evidence type="ECO:0000313" key="8">
    <source>
        <dbReference type="Proteomes" id="UP000559182"/>
    </source>
</evidence>
<dbReference type="PROSITE" id="PS00166">
    <property type="entry name" value="ENOYL_COA_HYDRATASE"/>
    <property type="match status" value="1"/>
</dbReference>
<evidence type="ECO:0000256" key="4">
    <source>
        <dbReference type="ARBA" id="ARBA00023709"/>
    </source>
</evidence>
<dbReference type="Gene3D" id="1.10.12.10">
    <property type="entry name" value="Lyase 2-enoyl-coa Hydratase, Chain A, domain 2"/>
    <property type="match status" value="1"/>
</dbReference>
<dbReference type="EMBL" id="JACHVQ010000003">
    <property type="protein sequence ID" value="MBB2893828.1"/>
    <property type="molecule type" value="Genomic_DNA"/>
</dbReference>
<dbReference type="RefSeq" id="WP_183322255.1">
    <property type="nucleotide sequence ID" value="NZ_JACHVQ010000003.1"/>
</dbReference>
<dbReference type="Gene3D" id="3.90.226.10">
    <property type="entry name" value="2-enoyl-CoA Hydratase, Chain A, domain 1"/>
    <property type="match status" value="1"/>
</dbReference>
<dbReference type="PANTHER" id="PTHR11941">
    <property type="entry name" value="ENOYL-COA HYDRATASE-RELATED"/>
    <property type="match status" value="1"/>
</dbReference>
<dbReference type="FunFam" id="1.10.12.10:FF:000001">
    <property type="entry name" value="Probable enoyl-CoA hydratase, mitochondrial"/>
    <property type="match status" value="1"/>
</dbReference>
<comment type="caution">
    <text evidence="7">The sequence shown here is derived from an EMBL/GenBank/DDBJ whole genome shotgun (WGS) entry which is preliminary data.</text>
</comment>
<sequence>MPATFVSLRTEDGVGIVTIDRPEARNALSLEVQDCLRSALDEAAGNDAIRCVVITGAGEKVFVAGADVGQLKGYTKLDGLRGRLQRLFDDIEQFDKPTIAAVNGYALGGGCELALACDVRIAADTAKFGFPETGLSVIPGAGGTQRLRRLVGQGHALDLILTGRFITATEAHAIGLVSRVVPQADLLAEATRVAQAIAAKGPLATRLARIAVKSGADTDLATGLTIERLAQALLHESADKQEGISAMLEKRTPQFVGN</sequence>
<dbReference type="Proteomes" id="UP000559182">
    <property type="component" value="Unassembled WGS sequence"/>
</dbReference>
<dbReference type="InterPro" id="IPR001753">
    <property type="entry name" value="Enoyl-CoA_hydra/iso"/>
</dbReference>
<gene>
    <name evidence="7" type="ORF">FHU39_003859</name>
</gene>
<dbReference type="EC" id="4.2.1.17" evidence="2"/>
<keyword evidence="8" id="KW-1185">Reference proteome</keyword>
<organism evidence="7 8">
    <name type="scientific">Flexivirga oryzae</name>
    <dbReference type="NCBI Taxonomy" id="1794944"/>
    <lineage>
        <taxon>Bacteria</taxon>
        <taxon>Bacillati</taxon>
        <taxon>Actinomycetota</taxon>
        <taxon>Actinomycetes</taxon>
        <taxon>Micrococcales</taxon>
        <taxon>Dermacoccaceae</taxon>
        <taxon>Flexivirga</taxon>
    </lineage>
</organism>
<dbReference type="GO" id="GO:0004300">
    <property type="term" value="F:enoyl-CoA hydratase activity"/>
    <property type="evidence" value="ECO:0007669"/>
    <property type="project" value="UniProtKB-EC"/>
</dbReference>
<dbReference type="InterPro" id="IPR029045">
    <property type="entry name" value="ClpP/crotonase-like_dom_sf"/>
</dbReference>
<evidence type="ECO:0000313" key="7">
    <source>
        <dbReference type="EMBL" id="MBB2893828.1"/>
    </source>
</evidence>
<dbReference type="Pfam" id="PF00378">
    <property type="entry name" value="ECH_1"/>
    <property type="match status" value="1"/>
</dbReference>
<protein>
    <recommendedName>
        <fullName evidence="2">enoyl-CoA hydratase</fullName>
        <ecNumber evidence="2">4.2.1.17</ecNumber>
    </recommendedName>
</protein>
<dbReference type="InterPro" id="IPR014748">
    <property type="entry name" value="Enoyl-CoA_hydra_C"/>
</dbReference>
<dbReference type="FunFam" id="3.90.226.10:FF:000009">
    <property type="entry name" value="Carnitinyl-CoA dehydratase"/>
    <property type="match status" value="1"/>
</dbReference>
<keyword evidence="3" id="KW-0456">Lyase</keyword>